<dbReference type="EMBL" id="CP001322">
    <property type="protein sequence ID" value="ACL04298.1"/>
    <property type="molecule type" value="Genomic_DNA"/>
</dbReference>
<dbReference type="HOGENOM" id="CLU_914387_0_0_7"/>
<keyword evidence="2" id="KW-1185">Reference proteome</keyword>
<evidence type="ECO:0000313" key="2">
    <source>
        <dbReference type="Proteomes" id="UP000000739"/>
    </source>
</evidence>
<protein>
    <submittedName>
        <fullName evidence="1">Uncharacterized protein</fullName>
    </submittedName>
</protein>
<dbReference type="RefSeq" id="WP_015947371.1">
    <property type="nucleotide sequence ID" value="NC_011768.1"/>
</dbReference>
<dbReference type="Proteomes" id="UP000000739">
    <property type="component" value="Chromosome"/>
</dbReference>
<name>B8FIQ7_DESAL</name>
<evidence type="ECO:0000313" key="1">
    <source>
        <dbReference type="EMBL" id="ACL04298.1"/>
    </source>
</evidence>
<organism evidence="1 2">
    <name type="scientific">Desulfatibacillum aliphaticivorans</name>
    <dbReference type="NCBI Taxonomy" id="218208"/>
    <lineage>
        <taxon>Bacteria</taxon>
        <taxon>Pseudomonadati</taxon>
        <taxon>Thermodesulfobacteriota</taxon>
        <taxon>Desulfobacteria</taxon>
        <taxon>Desulfobacterales</taxon>
        <taxon>Desulfatibacillaceae</taxon>
        <taxon>Desulfatibacillum</taxon>
    </lineage>
</organism>
<proteinExistence type="predicted"/>
<sequence length="304" mass="34978">MDYPVSKEDFAFVEALIESAETYNGKFDGKALALVLRLIYGYGLKKNKIGTIIVADIFDATLSPKKTIKLNEHEIPLDSTSSAKFKEFVRDAQNKGRIFNGTDLLFSRYKQTKYFDRDLKKLSKDASFNYIKHAGFFKCYLELESEYNNKYPYNGTMEWRTYIARKNDVILPEISRVFGVTKRSAYLKSTYRMPPAGRTRSQIDTSNFLKIIDELDSMCDSIKRNEKSIADLEALCKDAIKFIDTINIGKLGFLKTVNDANGNEIEVKKDRGDLIRMIVDVLMQFGMIFDPETMDVKKHDENEK</sequence>
<dbReference type="AlphaFoldDB" id="B8FIQ7"/>
<accession>B8FIQ7</accession>
<gene>
    <name evidence="1" type="ordered locus">Dalk_2605</name>
</gene>
<dbReference type="KEGG" id="dal:Dalk_2605"/>
<reference evidence="1 2" key="1">
    <citation type="journal article" date="2012" name="Environ. Microbiol.">
        <title>The genome sequence of Desulfatibacillum alkenivorans AK-01: a blueprint for anaerobic alkane oxidation.</title>
        <authorList>
            <person name="Callaghan A.V."/>
            <person name="Morris B.E."/>
            <person name="Pereira I.A."/>
            <person name="McInerney M.J."/>
            <person name="Austin R.N."/>
            <person name="Groves J.T."/>
            <person name="Kukor J.J."/>
            <person name="Suflita J.M."/>
            <person name="Young L.Y."/>
            <person name="Zylstra G.J."/>
            <person name="Wawrik B."/>
        </authorList>
    </citation>
    <scope>NUCLEOTIDE SEQUENCE [LARGE SCALE GENOMIC DNA]</scope>
    <source>
        <strain evidence="1 2">AK-01</strain>
    </source>
</reference>